<dbReference type="OrthoDB" id="2516498at2759"/>
<dbReference type="AlphaFoldDB" id="A0A180G7F2"/>
<sequence length="311" mass="34668">MTPSNNPPSTLKSVGTSNWLIDDISHRTRLAEDIAILQSKFELPPSPETTAGPGQQKGKQVLRTKDTHLTDNHPASRGLPPHIDPQLPRGTTPTPRAAAPFVQTQIAERPQQLAADERLAKEIRDFEEAKFHLKQSKLVGTATQTANSQFQAINSLKADGSNFGDWYQNLAEVARANLKMAHFFFQECDNLTYEKIGRVVLIASINHSLVAEMQTLPTCFAMFLALLAKFKTLSRAAQMSIFYKFRRFKFDPDGHNASIASTMRDLNAEWLAINVTFGMDAYQGFVLQAAVMESDAPYKKAFKLRVKNTSI</sequence>
<reference evidence="2" key="1">
    <citation type="submission" date="2009-11" db="EMBL/GenBank/DDBJ databases">
        <authorList>
            <consortium name="The Broad Institute Genome Sequencing Platform"/>
            <person name="Ward D."/>
            <person name="Feldgarden M."/>
            <person name="Earl A."/>
            <person name="Young S.K."/>
            <person name="Zeng Q."/>
            <person name="Koehrsen M."/>
            <person name="Alvarado L."/>
            <person name="Berlin A."/>
            <person name="Bochicchio J."/>
            <person name="Borenstein D."/>
            <person name="Chapman S.B."/>
            <person name="Chen Z."/>
            <person name="Engels R."/>
            <person name="Freedman E."/>
            <person name="Gellesch M."/>
            <person name="Goldberg J."/>
            <person name="Griggs A."/>
            <person name="Gujja S."/>
            <person name="Heilman E."/>
            <person name="Heiman D."/>
            <person name="Hepburn T."/>
            <person name="Howarth C."/>
            <person name="Jen D."/>
            <person name="Larson L."/>
            <person name="Lewis B."/>
            <person name="Mehta T."/>
            <person name="Park D."/>
            <person name="Pearson M."/>
            <person name="Roberts A."/>
            <person name="Saif S."/>
            <person name="Shea T."/>
            <person name="Shenoy N."/>
            <person name="Sisk P."/>
            <person name="Stolte C."/>
            <person name="Sykes S."/>
            <person name="Thomson T."/>
            <person name="Walk T."/>
            <person name="White J."/>
            <person name="Yandava C."/>
            <person name="Izard J."/>
            <person name="Baranova O.V."/>
            <person name="Blanton J.M."/>
            <person name="Tanner A.C."/>
            <person name="Dewhirst F.E."/>
            <person name="Haas B."/>
            <person name="Nusbaum C."/>
            <person name="Birren B."/>
        </authorList>
    </citation>
    <scope>NUCLEOTIDE SEQUENCE [LARGE SCALE GENOMIC DNA]</scope>
    <source>
        <strain evidence="2">1-1 BBBD Race 1</strain>
    </source>
</reference>
<evidence type="ECO:0000256" key="1">
    <source>
        <dbReference type="SAM" id="MobiDB-lite"/>
    </source>
</evidence>
<evidence type="ECO:0000313" key="2">
    <source>
        <dbReference type="EMBL" id="OAV88581.1"/>
    </source>
</evidence>
<reference evidence="3 4" key="3">
    <citation type="journal article" date="2017" name="G3 (Bethesda)">
        <title>Comparative analysis highlights variable genome content of wheat rusts and divergence of the mating loci.</title>
        <authorList>
            <person name="Cuomo C.A."/>
            <person name="Bakkeren G."/>
            <person name="Khalil H.B."/>
            <person name="Panwar V."/>
            <person name="Joly D."/>
            <person name="Linning R."/>
            <person name="Sakthikumar S."/>
            <person name="Song X."/>
            <person name="Adiconis X."/>
            <person name="Fan L."/>
            <person name="Goldberg J.M."/>
            <person name="Levin J.Z."/>
            <person name="Young S."/>
            <person name="Zeng Q."/>
            <person name="Anikster Y."/>
            <person name="Bruce M."/>
            <person name="Wang M."/>
            <person name="Yin C."/>
            <person name="McCallum B."/>
            <person name="Szabo L.J."/>
            <person name="Hulbert S."/>
            <person name="Chen X."/>
            <person name="Fellers J.P."/>
        </authorList>
    </citation>
    <scope>NUCLEOTIDE SEQUENCE</scope>
    <source>
        <strain evidence="3">isolate 1-1 / race 1 (BBBD)</strain>
        <strain evidence="4">Isolate 1-1 / race 1 (BBBD)</strain>
    </source>
</reference>
<accession>A0A180G7F2</accession>
<feature type="region of interest" description="Disordered" evidence="1">
    <location>
        <begin position="42"/>
        <end position="96"/>
    </location>
</feature>
<keyword evidence="4" id="KW-1185">Reference proteome</keyword>
<proteinExistence type="predicted"/>
<dbReference type="VEuPathDB" id="FungiDB:PTTG_05720"/>
<organism evidence="2">
    <name type="scientific">Puccinia triticina (isolate 1-1 / race 1 (BBBD))</name>
    <name type="common">Brown leaf rust fungus</name>
    <dbReference type="NCBI Taxonomy" id="630390"/>
    <lineage>
        <taxon>Eukaryota</taxon>
        <taxon>Fungi</taxon>
        <taxon>Dikarya</taxon>
        <taxon>Basidiomycota</taxon>
        <taxon>Pucciniomycotina</taxon>
        <taxon>Pucciniomycetes</taxon>
        <taxon>Pucciniales</taxon>
        <taxon>Pucciniaceae</taxon>
        <taxon>Puccinia</taxon>
    </lineage>
</organism>
<gene>
    <name evidence="2" type="ORF">PTTG_05720</name>
</gene>
<evidence type="ECO:0000313" key="3">
    <source>
        <dbReference type="EnsemblFungi" id="PTTG_05720-t43_1-p1"/>
    </source>
</evidence>
<name>A0A180G7F2_PUCT1</name>
<evidence type="ECO:0000313" key="4">
    <source>
        <dbReference type="Proteomes" id="UP000005240"/>
    </source>
</evidence>
<reference evidence="2" key="2">
    <citation type="submission" date="2016-05" db="EMBL/GenBank/DDBJ databases">
        <title>Comparative analysis highlights variable genome content of wheat rusts and divergence of the mating loci.</title>
        <authorList>
            <person name="Cuomo C.A."/>
            <person name="Bakkeren G."/>
            <person name="Szabo L."/>
            <person name="Khalil H."/>
            <person name="Joly D."/>
            <person name="Goldberg J."/>
            <person name="Young S."/>
            <person name="Zeng Q."/>
            <person name="Fellers J."/>
        </authorList>
    </citation>
    <scope>NUCLEOTIDE SEQUENCE [LARGE SCALE GENOMIC DNA]</scope>
    <source>
        <strain evidence="2">1-1 BBBD Race 1</strain>
    </source>
</reference>
<dbReference type="Proteomes" id="UP000005240">
    <property type="component" value="Unassembled WGS sequence"/>
</dbReference>
<dbReference type="EnsemblFungi" id="PTTG_05720-t43_1">
    <property type="protein sequence ID" value="PTTG_05720-t43_1-p1"/>
    <property type="gene ID" value="PTTG_05720"/>
</dbReference>
<dbReference type="EMBL" id="ADAS02000167">
    <property type="protein sequence ID" value="OAV88581.1"/>
    <property type="molecule type" value="Genomic_DNA"/>
</dbReference>
<protein>
    <submittedName>
        <fullName evidence="2 3">Uncharacterized protein</fullName>
    </submittedName>
</protein>
<reference evidence="3" key="4">
    <citation type="submission" date="2025-05" db="UniProtKB">
        <authorList>
            <consortium name="EnsemblFungi"/>
        </authorList>
    </citation>
    <scope>IDENTIFICATION</scope>
    <source>
        <strain evidence="3">isolate 1-1 / race 1 (BBBD)</strain>
    </source>
</reference>